<keyword evidence="1" id="KW-0233">DNA recombination</keyword>
<evidence type="ECO:0000256" key="1">
    <source>
        <dbReference type="ARBA" id="ARBA00023172"/>
    </source>
</evidence>
<gene>
    <name evidence="3" type="ORF">DB30_03277</name>
</gene>
<dbReference type="GO" id="GO:0015074">
    <property type="term" value="P:DNA integration"/>
    <property type="evidence" value="ECO:0007669"/>
    <property type="project" value="InterPro"/>
</dbReference>
<evidence type="ECO:0000313" key="3">
    <source>
        <dbReference type="EMBL" id="KIG11571.1"/>
    </source>
</evidence>
<reference evidence="3 4" key="1">
    <citation type="submission" date="2014-12" db="EMBL/GenBank/DDBJ databases">
        <title>Genome assembly of Enhygromyxa salina DSM 15201.</title>
        <authorList>
            <person name="Sharma G."/>
            <person name="Subramanian S."/>
        </authorList>
    </citation>
    <scope>NUCLEOTIDE SEQUENCE [LARGE SCALE GENOMIC DNA]</scope>
    <source>
        <strain evidence="3 4">DSM 15201</strain>
    </source>
</reference>
<protein>
    <submittedName>
        <fullName evidence="3">Phage integrase</fullName>
    </submittedName>
</protein>
<dbReference type="Proteomes" id="UP000031599">
    <property type="component" value="Unassembled WGS sequence"/>
</dbReference>
<feature type="region of interest" description="Disordered" evidence="2">
    <location>
        <begin position="204"/>
        <end position="237"/>
    </location>
</feature>
<comment type="caution">
    <text evidence="3">The sequence shown here is derived from an EMBL/GenBank/DDBJ whole genome shotgun (WGS) entry which is preliminary data.</text>
</comment>
<accession>A0A0C2CK12</accession>
<dbReference type="GO" id="GO:0003677">
    <property type="term" value="F:DNA binding"/>
    <property type="evidence" value="ECO:0007669"/>
    <property type="project" value="InterPro"/>
</dbReference>
<feature type="compositionally biased region" description="Pro residues" evidence="2">
    <location>
        <begin position="211"/>
        <end position="220"/>
    </location>
</feature>
<feature type="compositionally biased region" description="Basic residues" evidence="2">
    <location>
        <begin position="227"/>
        <end position="237"/>
    </location>
</feature>
<sequence length="237" mass="27095">MQPRADTRRPRPQHARHHSILFPVVDLHIRDHEIPDLRIEVASWRALVDTLDKRLHVTAAVLVELLAVDVATASRHLRRLDEEIVETNPCDVHRKHLGRSGDKDPEWRASALYKRDEIIRLISEPLIPPDRRVLYTISFFTGLRLGEVAETCWRHWTPADPASKLLVAHSYTNSTKTDTPREVPVHPLLELVLRAWHDHGFEQAIGHAPQPDDPLIPSPRSPGGNGSHRHRVKDRAN</sequence>
<evidence type="ECO:0000313" key="4">
    <source>
        <dbReference type="Proteomes" id="UP000031599"/>
    </source>
</evidence>
<name>A0A0C2CK12_9BACT</name>
<organism evidence="3 4">
    <name type="scientific">Enhygromyxa salina</name>
    <dbReference type="NCBI Taxonomy" id="215803"/>
    <lineage>
        <taxon>Bacteria</taxon>
        <taxon>Pseudomonadati</taxon>
        <taxon>Myxococcota</taxon>
        <taxon>Polyangia</taxon>
        <taxon>Nannocystales</taxon>
        <taxon>Nannocystaceae</taxon>
        <taxon>Enhygromyxa</taxon>
    </lineage>
</organism>
<dbReference type="Gene3D" id="1.10.443.10">
    <property type="entry name" value="Intergrase catalytic core"/>
    <property type="match status" value="1"/>
</dbReference>
<dbReference type="InterPro" id="IPR013762">
    <property type="entry name" value="Integrase-like_cat_sf"/>
</dbReference>
<dbReference type="GO" id="GO:0006310">
    <property type="term" value="P:DNA recombination"/>
    <property type="evidence" value="ECO:0007669"/>
    <property type="project" value="UniProtKB-KW"/>
</dbReference>
<proteinExistence type="predicted"/>
<dbReference type="SUPFAM" id="SSF56349">
    <property type="entry name" value="DNA breaking-rejoining enzymes"/>
    <property type="match status" value="1"/>
</dbReference>
<evidence type="ECO:0000256" key="2">
    <source>
        <dbReference type="SAM" id="MobiDB-lite"/>
    </source>
</evidence>
<dbReference type="EMBL" id="JMCC02000236">
    <property type="protein sequence ID" value="KIG11571.1"/>
    <property type="molecule type" value="Genomic_DNA"/>
</dbReference>
<dbReference type="InterPro" id="IPR011010">
    <property type="entry name" value="DNA_brk_join_enz"/>
</dbReference>
<dbReference type="AlphaFoldDB" id="A0A0C2CK12"/>